<evidence type="ECO:0000313" key="2">
    <source>
        <dbReference type="EMBL" id="MQY31231.1"/>
    </source>
</evidence>
<protein>
    <recommendedName>
        <fullName evidence="1">HTH cro/C1-type domain-containing protein</fullName>
    </recommendedName>
</protein>
<keyword evidence="3" id="KW-1185">Reference proteome</keyword>
<dbReference type="Pfam" id="PF13560">
    <property type="entry name" value="HTH_31"/>
    <property type="match status" value="1"/>
</dbReference>
<dbReference type="GO" id="GO:0003677">
    <property type="term" value="F:DNA binding"/>
    <property type="evidence" value="ECO:0007669"/>
    <property type="project" value="InterPro"/>
</dbReference>
<evidence type="ECO:0000259" key="1">
    <source>
        <dbReference type="PROSITE" id="PS50943"/>
    </source>
</evidence>
<accession>A0A7K0E004</accession>
<dbReference type="SMART" id="SM00530">
    <property type="entry name" value="HTH_XRE"/>
    <property type="match status" value="1"/>
</dbReference>
<organism evidence="2 3">
    <name type="scientific">Nocardia aurantia</name>
    <dbReference type="NCBI Taxonomy" id="2585199"/>
    <lineage>
        <taxon>Bacteria</taxon>
        <taxon>Bacillati</taxon>
        <taxon>Actinomycetota</taxon>
        <taxon>Actinomycetes</taxon>
        <taxon>Mycobacteriales</taxon>
        <taxon>Nocardiaceae</taxon>
        <taxon>Nocardia</taxon>
    </lineage>
</organism>
<dbReference type="AlphaFoldDB" id="A0A7K0E004"/>
<dbReference type="Pfam" id="PF17765">
    <property type="entry name" value="MLTR_LBD"/>
    <property type="match status" value="1"/>
</dbReference>
<dbReference type="Gene3D" id="3.30.450.180">
    <property type="match status" value="1"/>
</dbReference>
<sequence>MAESGAPEDNELGLFLRSRRESLTPAEVGLPSGPRRRTPGLRRAELAMLAGVSVEYLTRLEQGRDRHPSAAVLSALAEALRLTPRERVHLNRLVKSVTPGFTCRGSLESNRLVRPAVRAVLDQLEPAPAAVLNRLGEVLACTDGYRRLVGPTGQLDDGLPAVFARYLFTDPRARTVYPDWEHKADKAVASLKQGPYRQDPLVVALIDELTVTAGAEFTRRLATVPGLPDTNGTVRMEHPEAGPLRLTYERLELSADDDQHILINLPADEATATALDALHGRRPGALRAVSG</sequence>
<dbReference type="PANTHER" id="PTHR35010">
    <property type="entry name" value="BLL4672 PROTEIN-RELATED"/>
    <property type="match status" value="1"/>
</dbReference>
<dbReference type="InterPro" id="IPR041413">
    <property type="entry name" value="MLTR_LBD"/>
</dbReference>
<proteinExistence type="predicted"/>
<reference evidence="2 3" key="1">
    <citation type="submission" date="2019-10" db="EMBL/GenBank/DDBJ databases">
        <title>Nocardia macrotermitis sp. nov. and Nocardia aurantia sp. nov., isolated from the gut of fungus growing-termite Macrotermes natalensis.</title>
        <authorList>
            <person name="Benndorf R."/>
            <person name="Schwitalla J."/>
            <person name="Martin K."/>
            <person name="De Beer W."/>
            <person name="Kaster A.-K."/>
            <person name="Vollmers J."/>
            <person name="Poulsen M."/>
            <person name="Beemelmanns C."/>
        </authorList>
    </citation>
    <scope>NUCLEOTIDE SEQUENCE [LARGE SCALE GENOMIC DNA]</scope>
    <source>
        <strain evidence="2 3">RB56</strain>
    </source>
</reference>
<feature type="domain" description="HTH cro/C1-type" evidence="1">
    <location>
        <begin position="40"/>
        <end position="87"/>
    </location>
</feature>
<name>A0A7K0E004_9NOCA</name>
<dbReference type="RefSeq" id="WP_153348468.1">
    <property type="nucleotide sequence ID" value="NZ_WEGI01000017.1"/>
</dbReference>
<gene>
    <name evidence="2" type="ORF">NRB56_68390</name>
</gene>
<dbReference type="SUPFAM" id="SSF47413">
    <property type="entry name" value="lambda repressor-like DNA-binding domains"/>
    <property type="match status" value="1"/>
</dbReference>
<comment type="caution">
    <text evidence="2">The sequence shown here is derived from an EMBL/GenBank/DDBJ whole genome shotgun (WGS) entry which is preliminary data.</text>
</comment>
<dbReference type="Proteomes" id="UP000431401">
    <property type="component" value="Unassembled WGS sequence"/>
</dbReference>
<dbReference type="EMBL" id="WEGI01000017">
    <property type="protein sequence ID" value="MQY31231.1"/>
    <property type="molecule type" value="Genomic_DNA"/>
</dbReference>
<dbReference type="PROSITE" id="PS50943">
    <property type="entry name" value="HTH_CROC1"/>
    <property type="match status" value="1"/>
</dbReference>
<dbReference type="PANTHER" id="PTHR35010:SF2">
    <property type="entry name" value="BLL4672 PROTEIN"/>
    <property type="match status" value="1"/>
</dbReference>
<dbReference type="InterPro" id="IPR010982">
    <property type="entry name" value="Lambda_DNA-bd_dom_sf"/>
</dbReference>
<dbReference type="CDD" id="cd00093">
    <property type="entry name" value="HTH_XRE"/>
    <property type="match status" value="1"/>
</dbReference>
<evidence type="ECO:0000313" key="3">
    <source>
        <dbReference type="Proteomes" id="UP000431401"/>
    </source>
</evidence>
<dbReference type="OrthoDB" id="3608749at2"/>
<dbReference type="Gene3D" id="1.10.260.40">
    <property type="entry name" value="lambda repressor-like DNA-binding domains"/>
    <property type="match status" value="1"/>
</dbReference>
<dbReference type="InterPro" id="IPR001387">
    <property type="entry name" value="Cro/C1-type_HTH"/>
</dbReference>